<dbReference type="EMBL" id="LGHJ01000028">
    <property type="protein sequence ID" value="KPL70946.1"/>
    <property type="molecule type" value="Genomic_DNA"/>
</dbReference>
<dbReference type="RefSeq" id="WP_062158987.1">
    <property type="nucleotide sequence ID" value="NZ_DF967971.1"/>
</dbReference>
<organism evidence="2 3">
    <name type="scientific">Bellilinea caldifistulae</name>
    <dbReference type="NCBI Taxonomy" id="360411"/>
    <lineage>
        <taxon>Bacteria</taxon>
        <taxon>Bacillati</taxon>
        <taxon>Chloroflexota</taxon>
        <taxon>Anaerolineae</taxon>
        <taxon>Anaerolineales</taxon>
        <taxon>Anaerolineaceae</taxon>
        <taxon>Bellilinea</taxon>
    </lineage>
</organism>
<accession>A0A0N8GKX9</accession>
<dbReference type="Gene3D" id="3.30.950.30">
    <property type="entry name" value="Schlafen, AAA domain"/>
    <property type="match status" value="1"/>
</dbReference>
<dbReference type="SUPFAM" id="SSF52540">
    <property type="entry name" value="P-loop containing nucleoside triphosphate hydrolases"/>
    <property type="match status" value="1"/>
</dbReference>
<dbReference type="OrthoDB" id="7594468at2"/>
<name>A0A0N8GKX9_9CHLR</name>
<reference evidence="2 3" key="1">
    <citation type="submission" date="2015-07" db="EMBL/GenBank/DDBJ databases">
        <title>Draft genome of Bellilinea caldifistulae DSM 17877.</title>
        <authorList>
            <person name="Hemp J."/>
            <person name="Ward L.M."/>
            <person name="Pace L.A."/>
            <person name="Fischer W.W."/>
        </authorList>
    </citation>
    <scope>NUCLEOTIDE SEQUENCE [LARGE SCALE GENOMIC DNA]</scope>
    <source>
        <strain evidence="2 3">GOMI-1</strain>
    </source>
</reference>
<proteinExistence type="predicted"/>
<dbReference type="InterPro" id="IPR007111">
    <property type="entry name" value="NACHT_NTPase"/>
</dbReference>
<gene>
    <name evidence="2" type="ORF">AC812_16635</name>
</gene>
<dbReference type="PROSITE" id="PS50837">
    <property type="entry name" value="NACHT"/>
    <property type="match status" value="1"/>
</dbReference>
<dbReference type="InterPro" id="IPR038461">
    <property type="entry name" value="Schlafen_AlbA_2_dom_sf"/>
</dbReference>
<dbReference type="STRING" id="360411.AC812_16635"/>
<keyword evidence="3" id="KW-1185">Reference proteome</keyword>
<feature type="domain" description="NACHT" evidence="1">
    <location>
        <begin position="147"/>
        <end position="285"/>
    </location>
</feature>
<comment type="caution">
    <text evidence="2">The sequence shown here is derived from an EMBL/GenBank/DDBJ whole genome shotgun (WGS) entry which is preliminary data.</text>
</comment>
<protein>
    <recommendedName>
        <fullName evidence="1">NACHT domain-containing protein</fullName>
    </recommendedName>
</protein>
<evidence type="ECO:0000259" key="1">
    <source>
        <dbReference type="PROSITE" id="PS50837"/>
    </source>
</evidence>
<dbReference type="Proteomes" id="UP000050514">
    <property type="component" value="Unassembled WGS sequence"/>
</dbReference>
<evidence type="ECO:0000313" key="3">
    <source>
        <dbReference type="Proteomes" id="UP000050514"/>
    </source>
</evidence>
<dbReference type="Pfam" id="PF05729">
    <property type="entry name" value="NACHT"/>
    <property type="match status" value="1"/>
</dbReference>
<dbReference type="AlphaFoldDB" id="A0A0N8GKX9"/>
<dbReference type="InterPro" id="IPR027417">
    <property type="entry name" value="P-loop_NTPase"/>
</dbReference>
<evidence type="ECO:0000313" key="2">
    <source>
        <dbReference type="EMBL" id="KPL70946.1"/>
    </source>
</evidence>
<dbReference type="Gene3D" id="3.40.50.300">
    <property type="entry name" value="P-loop containing nucleotide triphosphate hydrolases"/>
    <property type="match status" value="1"/>
</dbReference>
<sequence length="566" mass="66729">MIHQLRGIDGVKRTIKNLINDYIQPELRAVNLEAIDCDGHIILSIKIPPLPTETPFKVRRSLDRIETGQSWIRTGESNERLAPEMEGIYHPFTKCPYIFPEQWENYFVKLQERFKESFTIEGYQELLSNNGIEIVEEIRRFLESNKNLLVITGEAAIGKTTLLERFAYMRAELLEGDIGNQENYHQVYYPFGFIPIFVSLRELNINNSDQMESLLVNRLCEGLKFPERRPEELNRLFENRRYHFVVLLDGFDEILNRVVGRSFIRILEDLIRKYPDLKFILATRPPSPSFADEYRKDISEIRIQPFNQEQIRKYIEVQCKSEILEKVETFIYADQELTQICSIPFYLETALPEIIGEYSPQQDDLVKENEIIPTIAEDGEDMDNSENNSQPSEIAQAEELTLDQPIEVRTEATESQKTLIEDQNIRIGVMLDRIYWRAWNREAQKRNYDPDTMRSFWSQTEKLAINVNLGEEIGHHQFNRVMRRNARMFCLSLSVLTETEERRRIRFFTDLTQVIFAANYLKELIQENRTRFENQIQGLSTQFQDKLTPILMDISPKFYTLNTQEE</sequence>